<dbReference type="PANTHER" id="PTHR33074:SF72">
    <property type="entry name" value="DUF1618 DOMAIN-CONTAINING PROTEIN"/>
    <property type="match status" value="1"/>
</dbReference>
<evidence type="ECO:0000313" key="1">
    <source>
        <dbReference type="EnsemblPlants" id="OPUNC03G19210.1"/>
    </source>
</evidence>
<name>A0A0E0KEP9_ORYPU</name>
<dbReference type="HOGENOM" id="CLU_008956_6_2_1"/>
<evidence type="ECO:0008006" key="3">
    <source>
        <dbReference type="Google" id="ProtNLM"/>
    </source>
</evidence>
<dbReference type="Gramene" id="OPUNC03G19210.1">
    <property type="protein sequence ID" value="OPUNC03G19210.1"/>
    <property type="gene ID" value="OPUNC03G19210"/>
</dbReference>
<dbReference type="PANTHER" id="PTHR33074">
    <property type="entry name" value="EXPRESSED PROTEIN-RELATED"/>
    <property type="match status" value="1"/>
</dbReference>
<dbReference type="AlphaFoldDB" id="A0A0E0KEP9"/>
<organism evidence="1">
    <name type="scientific">Oryza punctata</name>
    <name type="common">Red rice</name>
    <dbReference type="NCBI Taxonomy" id="4537"/>
    <lineage>
        <taxon>Eukaryota</taxon>
        <taxon>Viridiplantae</taxon>
        <taxon>Streptophyta</taxon>
        <taxon>Embryophyta</taxon>
        <taxon>Tracheophyta</taxon>
        <taxon>Spermatophyta</taxon>
        <taxon>Magnoliopsida</taxon>
        <taxon>Liliopsida</taxon>
        <taxon>Poales</taxon>
        <taxon>Poaceae</taxon>
        <taxon>BOP clade</taxon>
        <taxon>Oryzoideae</taxon>
        <taxon>Oryzeae</taxon>
        <taxon>Oryzinae</taxon>
        <taxon>Oryza</taxon>
    </lineage>
</organism>
<dbReference type="EnsemblPlants" id="OPUNC03G19210.1">
    <property type="protein sequence ID" value="OPUNC03G19210.1"/>
    <property type="gene ID" value="OPUNC03G19210"/>
</dbReference>
<protein>
    <recommendedName>
        <fullName evidence="3">DUF1618 domain-containing protein</fullName>
    </recommendedName>
</protein>
<dbReference type="eggNOG" id="ENOG502R3GK">
    <property type="taxonomic scope" value="Eukaryota"/>
</dbReference>
<sequence>MERHSTPTPDWVLLSTTAVAGRHSNGTTAVDTTRNGNTIELRHGPGRAPDYRLRGGRRPPPLCQRGIRPFGPSEDRDYFVYRAHRARPSLHRLRRPHPYFNRFDVGVLPRSDGQYTVAALISTGDVDQYKLHLFHSNHNNKPEEQQGYWSCCTLTVEAPQREFPVKIPRNSCRIYRHLTTKVIAIEGEGGTMGWVGSLAWRAVLRCAGPQPLPARVDSWSLTTWTNTRMTDSYEDWHQERMIQASDMTIDNPAISQVLEACGFLTDQLALHNMQVSQPALCVNGEEEIVYLVARKKYRHPDSWILAVDVKNGKVQAVEKFAHRVRFDSTIIYCPSTISKYINPAISQVSSTQTEIYNQAVLDEQT</sequence>
<keyword evidence="2" id="KW-1185">Reference proteome</keyword>
<dbReference type="Proteomes" id="UP000026962">
    <property type="component" value="Chromosome 3"/>
</dbReference>
<accession>A0A0E0KEP9</accession>
<proteinExistence type="predicted"/>
<evidence type="ECO:0000313" key="2">
    <source>
        <dbReference type="Proteomes" id="UP000026962"/>
    </source>
</evidence>
<reference evidence="1" key="2">
    <citation type="submission" date="2018-05" db="EMBL/GenBank/DDBJ databases">
        <title>OpunRS2 (Oryza punctata Reference Sequence Version 2).</title>
        <authorList>
            <person name="Zhang J."/>
            <person name="Kudrna D."/>
            <person name="Lee S."/>
            <person name="Talag J."/>
            <person name="Welchert J."/>
            <person name="Wing R.A."/>
        </authorList>
    </citation>
    <scope>NUCLEOTIDE SEQUENCE [LARGE SCALE GENOMIC DNA]</scope>
</reference>
<reference evidence="1" key="1">
    <citation type="submission" date="2015-04" db="UniProtKB">
        <authorList>
            <consortium name="EnsemblPlants"/>
        </authorList>
    </citation>
    <scope>IDENTIFICATION</scope>
</reference>